<dbReference type="InterPro" id="IPR048963">
    <property type="entry name" value="ArgZ/ArgE-like_C_2nd"/>
</dbReference>
<evidence type="ECO:0000259" key="1">
    <source>
        <dbReference type="Pfam" id="PF21570"/>
    </source>
</evidence>
<dbReference type="RefSeq" id="WP_006309353.1">
    <property type="nucleotide sequence ID" value="NZ_JH601133.1"/>
</dbReference>
<dbReference type="Gene3D" id="2.40.420.10">
    <property type="entry name" value="conserved putative lor/sdh protein from methanococcus maripaludis s2 domain"/>
    <property type="match status" value="1"/>
</dbReference>
<comment type="caution">
    <text evidence="2">The sequence shown here is derived from an EMBL/GenBank/DDBJ whole genome shotgun (WGS) entry which is preliminary data.</text>
</comment>
<dbReference type="EMBL" id="AGEG01000014">
    <property type="protein sequence ID" value="EHR36498.1"/>
    <property type="molecule type" value="Genomic_DNA"/>
</dbReference>
<proteinExistence type="predicted"/>
<feature type="domain" description="Arginine dihydrolase ArgZ/ArgE-like C-terminal second subdomain" evidence="1">
    <location>
        <begin position="133"/>
        <end position="351"/>
    </location>
</feature>
<organism evidence="2 3">
    <name type="scientific">Facklamia languida CCUG 37842</name>
    <dbReference type="NCBI Taxonomy" id="883113"/>
    <lineage>
        <taxon>Bacteria</taxon>
        <taxon>Bacillati</taxon>
        <taxon>Bacillota</taxon>
        <taxon>Bacilli</taxon>
        <taxon>Lactobacillales</taxon>
        <taxon>Aerococcaceae</taxon>
        <taxon>Facklamia</taxon>
    </lineage>
</organism>
<gene>
    <name evidence="2" type="ORF">HMPREF9708_01170</name>
</gene>
<dbReference type="HOGENOM" id="CLU_056125_0_0_9"/>
<dbReference type="eggNOG" id="COG1915">
    <property type="taxonomic scope" value="Bacteria"/>
</dbReference>
<dbReference type="PATRIC" id="fig|883113.3.peg.1165"/>
<dbReference type="STRING" id="883113.HMPREF9708_01170"/>
<accession>H3NJY1</accession>
<reference evidence="2 3" key="1">
    <citation type="submission" date="2012-01" db="EMBL/GenBank/DDBJ databases">
        <title>The Genome Sequence of Facklamia languida CCUG 37842.</title>
        <authorList>
            <consortium name="The Broad Institute Genome Sequencing Platform"/>
            <person name="Earl A."/>
            <person name="Ward D."/>
            <person name="Feldgarden M."/>
            <person name="Gevers D."/>
            <person name="Huys G."/>
            <person name="Young S.K."/>
            <person name="Zeng Q."/>
            <person name="Gargeya S."/>
            <person name="Fitzgerald M."/>
            <person name="Haas B."/>
            <person name="Abouelleil A."/>
            <person name="Alvarado L."/>
            <person name="Arachchi H.M."/>
            <person name="Berlin A."/>
            <person name="Chapman S.B."/>
            <person name="Gearin G."/>
            <person name="Goldberg J."/>
            <person name="Griggs A."/>
            <person name="Gujja S."/>
            <person name="Hansen M."/>
            <person name="Heiman D."/>
            <person name="Howarth C."/>
            <person name="Larimer J."/>
            <person name="Lui A."/>
            <person name="MacDonald P.J.P."/>
            <person name="McCowen C."/>
            <person name="Montmayeur A."/>
            <person name="Murphy C."/>
            <person name="Neiman D."/>
            <person name="Pearson M."/>
            <person name="Priest M."/>
            <person name="Roberts A."/>
            <person name="Saif S."/>
            <person name="Shea T."/>
            <person name="Sisk P."/>
            <person name="Stolte C."/>
            <person name="Sykes S."/>
            <person name="Wortman J."/>
            <person name="Nusbaum C."/>
            <person name="Birren B."/>
        </authorList>
    </citation>
    <scope>NUCLEOTIDE SEQUENCE [LARGE SCALE GENOMIC DNA]</scope>
    <source>
        <strain evidence="2 3">CCUG 37842</strain>
    </source>
</reference>
<protein>
    <recommendedName>
        <fullName evidence="1">Arginine dihydrolase ArgZ/ArgE-like C-terminal second subdomain domain-containing protein</fullName>
    </recommendedName>
</protein>
<dbReference type="Proteomes" id="UP000006190">
    <property type="component" value="Unassembled WGS sequence"/>
</dbReference>
<sequence>MLDIYKYQAPDFTAEAFAQAPDVTTASVTKDGIVPSGFYLTTHMPTYYRVKGEWRLPKRSSLNCVAVLAEDQVVIKEIRDVKVGDEIVMGRGIDASQGIFVHKDGFDPAVTRNGGDFVEAANTSNYNLIYDLLKYEKENNGYIAWVLGPAVVFDHNTRNGLSKLAENGYVHSLLGGNAMCTHDLEGGYLNTALGQDIYTQESDPMGHYNHLDLLNAVRRTGSIKEFIAEGNVKDGFIKTLVKLDVPIVLAGSIRDDGPLPEVTSDVYESLTNASEELAKATLVVCLATTLHSASSAEISSSYRVDEAGNVLPVFFYTIDVTENAVRKVSAARDNLAVRSLVTNVQDFVNNLEDALVNDTYAEEDRVEVEDSQAVVVPQEQVISDHQVDSL</sequence>
<dbReference type="Pfam" id="PF21570">
    <property type="entry name" value="ArgZ-like_C_2nd"/>
    <property type="match status" value="1"/>
</dbReference>
<name>H3NJY1_9LACT</name>
<evidence type="ECO:0000313" key="2">
    <source>
        <dbReference type="EMBL" id="EHR36498.1"/>
    </source>
</evidence>
<dbReference type="Gene3D" id="3.40.50.10690">
    <property type="entry name" value="putative lor/sdh protein like domains"/>
    <property type="match status" value="1"/>
</dbReference>
<evidence type="ECO:0000313" key="3">
    <source>
        <dbReference type="Proteomes" id="UP000006190"/>
    </source>
</evidence>
<dbReference type="AlphaFoldDB" id="H3NJY1"/>
<keyword evidence="3" id="KW-1185">Reference proteome</keyword>